<evidence type="ECO:0000256" key="1">
    <source>
        <dbReference type="SAM" id="MobiDB-lite"/>
    </source>
</evidence>
<sequence length="305" mass="35290">MTHVLTNHGYPHDLRFRSKSAEIFREHERRKEGIPRTELDKIRSLSRQSWQRSWENPGDPLPTVKCNHFVTTYSTTHNYKALQEPTPCRPTSPTRRNNPHPTRSFLRLHLRQAKGFPKPKEKPGQDPCDVGYKPEEPNDKQQTMYYTLWEMKDREKRGMDKVLKATMTRNAVPAAQAWVRNAGMKDRKIVSKMLDVVHDTQNVDQTISSTFRPDIVPAVNRWLKKAGNEEQQAVMRLIRTLASNPVNDGTIDPEYTGQQHPDRYILGKYTVRQSGNKGKGIPITVKNHFPKKSHFKAHPAWLQAS</sequence>
<reference evidence="3" key="1">
    <citation type="journal article" date="2017" name="bioRxiv">
        <title>Comparative analysis of the genomes of Stylophora pistillata and Acropora digitifera provides evidence for extensive differences between species of corals.</title>
        <authorList>
            <person name="Voolstra C.R."/>
            <person name="Li Y."/>
            <person name="Liew Y.J."/>
            <person name="Baumgarten S."/>
            <person name="Zoccola D."/>
            <person name="Flot J.-F."/>
            <person name="Tambutte S."/>
            <person name="Allemand D."/>
            <person name="Aranda M."/>
        </authorList>
    </citation>
    <scope>NUCLEOTIDE SEQUENCE [LARGE SCALE GENOMIC DNA]</scope>
</reference>
<dbReference type="Proteomes" id="UP000225706">
    <property type="component" value="Unassembled WGS sequence"/>
</dbReference>
<protein>
    <submittedName>
        <fullName evidence="2">Uncharacterized protein</fullName>
    </submittedName>
</protein>
<feature type="region of interest" description="Disordered" evidence="1">
    <location>
        <begin position="114"/>
        <end position="137"/>
    </location>
</feature>
<organism evidence="2 3">
    <name type="scientific">Stylophora pistillata</name>
    <name type="common">Smooth cauliflower coral</name>
    <dbReference type="NCBI Taxonomy" id="50429"/>
    <lineage>
        <taxon>Eukaryota</taxon>
        <taxon>Metazoa</taxon>
        <taxon>Cnidaria</taxon>
        <taxon>Anthozoa</taxon>
        <taxon>Hexacorallia</taxon>
        <taxon>Scleractinia</taxon>
        <taxon>Astrocoeniina</taxon>
        <taxon>Pocilloporidae</taxon>
        <taxon>Stylophora</taxon>
    </lineage>
</organism>
<gene>
    <name evidence="2" type="ORF">AWC38_SpisGene11911</name>
</gene>
<comment type="caution">
    <text evidence="2">The sequence shown here is derived from an EMBL/GenBank/DDBJ whole genome shotgun (WGS) entry which is preliminary data.</text>
</comment>
<proteinExistence type="predicted"/>
<accession>A0A2B4S4Z9</accession>
<evidence type="ECO:0000313" key="2">
    <source>
        <dbReference type="EMBL" id="PFX23545.1"/>
    </source>
</evidence>
<feature type="compositionally biased region" description="Low complexity" evidence="1">
    <location>
        <begin position="85"/>
        <end position="102"/>
    </location>
</feature>
<keyword evidence="3" id="KW-1185">Reference proteome</keyword>
<name>A0A2B4S4Z9_STYPI</name>
<dbReference type="EMBL" id="LSMT01000204">
    <property type="protein sequence ID" value="PFX23545.1"/>
    <property type="molecule type" value="Genomic_DNA"/>
</dbReference>
<feature type="region of interest" description="Disordered" evidence="1">
    <location>
        <begin position="81"/>
        <end position="102"/>
    </location>
</feature>
<dbReference type="OrthoDB" id="9972253at2759"/>
<evidence type="ECO:0000313" key="3">
    <source>
        <dbReference type="Proteomes" id="UP000225706"/>
    </source>
</evidence>
<dbReference type="AlphaFoldDB" id="A0A2B4S4Z9"/>